<dbReference type="InterPro" id="IPR029045">
    <property type="entry name" value="ClpP/crotonase-like_dom_sf"/>
</dbReference>
<dbReference type="EMBL" id="BSSV01000008">
    <property type="protein sequence ID" value="GLX86928.1"/>
    <property type="molecule type" value="Genomic_DNA"/>
</dbReference>
<protein>
    <submittedName>
        <fullName evidence="2">Enoyl-CoA hydratase</fullName>
    </submittedName>
</protein>
<dbReference type="InterPro" id="IPR045002">
    <property type="entry name" value="Ech1-like"/>
</dbReference>
<proteinExistence type="inferred from homology"/>
<gene>
    <name evidence="2" type="ORF">tloyanaT_31810</name>
</gene>
<dbReference type="PANTHER" id="PTHR43149">
    <property type="entry name" value="ENOYL-COA HYDRATASE"/>
    <property type="match status" value="1"/>
</dbReference>
<dbReference type="SUPFAM" id="SSF52096">
    <property type="entry name" value="ClpP/crotonase"/>
    <property type="match status" value="1"/>
</dbReference>
<dbReference type="NCBIfam" id="NF005699">
    <property type="entry name" value="PRK07509.1"/>
    <property type="match status" value="1"/>
</dbReference>
<organism evidence="2 3">
    <name type="scientific">Thalassotalea loyana</name>
    <dbReference type="NCBI Taxonomy" id="280483"/>
    <lineage>
        <taxon>Bacteria</taxon>
        <taxon>Pseudomonadati</taxon>
        <taxon>Pseudomonadota</taxon>
        <taxon>Gammaproteobacteria</taxon>
        <taxon>Alteromonadales</taxon>
        <taxon>Colwelliaceae</taxon>
        <taxon>Thalassotalea</taxon>
    </lineage>
</organism>
<comment type="similarity">
    <text evidence="1">Belongs to the enoyl-CoA hydratase/isomerase family.</text>
</comment>
<dbReference type="Pfam" id="PF00378">
    <property type="entry name" value="ECH_1"/>
    <property type="match status" value="1"/>
</dbReference>
<dbReference type="Proteomes" id="UP001157134">
    <property type="component" value="Unassembled WGS sequence"/>
</dbReference>
<dbReference type="RefSeq" id="WP_284300464.1">
    <property type="nucleotide sequence ID" value="NZ_BSSV01000008.1"/>
</dbReference>
<accession>A0ABQ6HFR1</accession>
<evidence type="ECO:0000313" key="3">
    <source>
        <dbReference type="Proteomes" id="UP001157134"/>
    </source>
</evidence>
<sequence length="272" mass="29910">MTATNRVTVSLDDKGIATVSLNRPDKGNALDMAMFDAICATIKSLKKDKRVRVVILQGNGDNFCTGLDVKSVLNSSTNGIKLLAKWSPFVANKAQYVCTGWRDVPVPVICTLHGICWGGGLQIALGADFRVAKPDTNLSIMEAKWGLIPDMGGSLPLRELVGKDVALELAMTARQIDGNKAKELGLVTHLSNDPLAHAHELAEELLTRSPDALAAVKKLYRKSWWSGPGFALFRESWYQIKVLMGKNQRIAVKREMNNEKGEKKAYKTRKFS</sequence>
<comment type="caution">
    <text evidence="2">The sequence shown here is derived from an EMBL/GenBank/DDBJ whole genome shotgun (WGS) entry which is preliminary data.</text>
</comment>
<dbReference type="PANTHER" id="PTHR43149:SF1">
    <property type="entry name" value="DELTA(3,5)-DELTA(2,4)-DIENOYL-COA ISOMERASE, MITOCHONDRIAL"/>
    <property type="match status" value="1"/>
</dbReference>
<keyword evidence="3" id="KW-1185">Reference proteome</keyword>
<dbReference type="InterPro" id="IPR001753">
    <property type="entry name" value="Enoyl-CoA_hydra/iso"/>
</dbReference>
<dbReference type="Gene3D" id="3.90.226.10">
    <property type="entry name" value="2-enoyl-CoA Hydratase, Chain A, domain 1"/>
    <property type="match status" value="1"/>
</dbReference>
<dbReference type="CDD" id="cd06558">
    <property type="entry name" value="crotonase-like"/>
    <property type="match status" value="1"/>
</dbReference>
<reference evidence="2 3" key="1">
    <citation type="submission" date="2023-03" db="EMBL/GenBank/DDBJ databases">
        <title>Thalassotalea loyana LMG 22536T draft genome sequence.</title>
        <authorList>
            <person name="Sawabe T."/>
        </authorList>
    </citation>
    <scope>NUCLEOTIDE SEQUENCE [LARGE SCALE GENOMIC DNA]</scope>
    <source>
        <strain evidence="2 3">LMG 22536</strain>
    </source>
</reference>
<evidence type="ECO:0000313" key="2">
    <source>
        <dbReference type="EMBL" id="GLX86928.1"/>
    </source>
</evidence>
<name>A0ABQ6HFR1_9GAMM</name>
<evidence type="ECO:0000256" key="1">
    <source>
        <dbReference type="ARBA" id="ARBA00005254"/>
    </source>
</evidence>